<evidence type="ECO:0000256" key="2">
    <source>
        <dbReference type="ARBA" id="ARBA00023015"/>
    </source>
</evidence>
<dbReference type="NCBIfam" id="TIGR02937">
    <property type="entry name" value="sigma70-ECF"/>
    <property type="match status" value="1"/>
</dbReference>
<gene>
    <name evidence="8" type="ORF">BC008_41575</name>
</gene>
<evidence type="ECO:0000313" key="9">
    <source>
        <dbReference type="Proteomes" id="UP000053372"/>
    </source>
</evidence>
<dbReference type="GO" id="GO:0006352">
    <property type="term" value="P:DNA-templated transcription initiation"/>
    <property type="evidence" value="ECO:0007669"/>
    <property type="project" value="InterPro"/>
</dbReference>
<dbReference type="InterPro" id="IPR013324">
    <property type="entry name" value="RNA_pol_sigma_r3/r4-like"/>
</dbReference>
<proteinExistence type="inferred from homology"/>
<dbReference type="InterPro" id="IPR014284">
    <property type="entry name" value="RNA_pol_sigma-70_dom"/>
</dbReference>
<name>A0A0V7ZLA2_9CYAN</name>
<keyword evidence="3" id="KW-0731">Sigma factor</keyword>
<evidence type="ECO:0000256" key="1">
    <source>
        <dbReference type="ARBA" id="ARBA00010641"/>
    </source>
</evidence>
<dbReference type="GO" id="GO:0016987">
    <property type="term" value="F:sigma factor activity"/>
    <property type="evidence" value="ECO:0007669"/>
    <property type="project" value="UniProtKB-KW"/>
</dbReference>
<dbReference type="PANTHER" id="PTHR43133:SF62">
    <property type="entry name" value="RNA POLYMERASE SIGMA FACTOR SIGZ"/>
    <property type="match status" value="1"/>
</dbReference>
<dbReference type="InterPro" id="IPR013325">
    <property type="entry name" value="RNA_pol_sigma_r2"/>
</dbReference>
<dbReference type="GO" id="GO:0003677">
    <property type="term" value="F:DNA binding"/>
    <property type="evidence" value="ECO:0007669"/>
    <property type="project" value="UniProtKB-KW"/>
</dbReference>
<protein>
    <submittedName>
        <fullName evidence="8">RNA polymerase subunit sigma</fullName>
    </submittedName>
</protein>
<evidence type="ECO:0000259" key="6">
    <source>
        <dbReference type="Pfam" id="PF04542"/>
    </source>
</evidence>
<reference evidence="8 9" key="1">
    <citation type="journal article" date="2015" name="Genome Announc.">
        <title>Draft Genome of the Euendolithic (true boring) Cyanobacterium Mastigocoleus testarum strain BC008.</title>
        <authorList>
            <person name="Guida B.S."/>
            <person name="Garcia-Pichel F."/>
        </authorList>
    </citation>
    <scope>NUCLEOTIDE SEQUENCE [LARGE SCALE GENOMIC DNA]</scope>
    <source>
        <strain evidence="8 9">BC008</strain>
    </source>
</reference>
<evidence type="ECO:0000256" key="4">
    <source>
        <dbReference type="ARBA" id="ARBA00023125"/>
    </source>
</evidence>
<keyword evidence="5" id="KW-0804">Transcription</keyword>
<evidence type="ECO:0000256" key="3">
    <source>
        <dbReference type="ARBA" id="ARBA00023082"/>
    </source>
</evidence>
<dbReference type="Gene3D" id="1.10.1740.10">
    <property type="match status" value="1"/>
</dbReference>
<dbReference type="EMBL" id="LMTZ01000107">
    <property type="protein sequence ID" value="KST65428.1"/>
    <property type="molecule type" value="Genomic_DNA"/>
</dbReference>
<evidence type="ECO:0000313" key="8">
    <source>
        <dbReference type="EMBL" id="KST65428.1"/>
    </source>
</evidence>
<comment type="caution">
    <text evidence="8">The sequence shown here is derived from an EMBL/GenBank/DDBJ whole genome shotgun (WGS) entry which is preliminary data.</text>
</comment>
<keyword evidence="4" id="KW-0238">DNA-binding</keyword>
<evidence type="ECO:0000256" key="5">
    <source>
        <dbReference type="ARBA" id="ARBA00023163"/>
    </source>
</evidence>
<feature type="domain" description="RNA polymerase sigma-70 region 2" evidence="6">
    <location>
        <begin position="26"/>
        <end position="92"/>
    </location>
</feature>
<dbReference type="PANTHER" id="PTHR43133">
    <property type="entry name" value="RNA POLYMERASE ECF-TYPE SIGMA FACTO"/>
    <property type="match status" value="1"/>
</dbReference>
<organism evidence="8 9">
    <name type="scientific">Mastigocoleus testarum BC008</name>
    <dbReference type="NCBI Taxonomy" id="371196"/>
    <lineage>
        <taxon>Bacteria</taxon>
        <taxon>Bacillati</taxon>
        <taxon>Cyanobacteriota</taxon>
        <taxon>Cyanophyceae</taxon>
        <taxon>Nostocales</taxon>
        <taxon>Hapalosiphonaceae</taxon>
        <taxon>Mastigocoleus</taxon>
    </lineage>
</organism>
<dbReference type="CDD" id="cd06171">
    <property type="entry name" value="Sigma70_r4"/>
    <property type="match status" value="1"/>
</dbReference>
<dbReference type="SUPFAM" id="SSF88659">
    <property type="entry name" value="Sigma3 and sigma4 domains of RNA polymerase sigma factors"/>
    <property type="match status" value="1"/>
</dbReference>
<dbReference type="InterPro" id="IPR007627">
    <property type="entry name" value="RNA_pol_sigma70_r2"/>
</dbReference>
<keyword evidence="9" id="KW-1185">Reference proteome</keyword>
<keyword evidence="2" id="KW-0805">Transcription regulation</keyword>
<dbReference type="Pfam" id="PF04542">
    <property type="entry name" value="Sigma70_r2"/>
    <property type="match status" value="1"/>
</dbReference>
<dbReference type="InterPro" id="IPR007630">
    <property type="entry name" value="RNA_pol_sigma70_r4"/>
</dbReference>
<dbReference type="InterPro" id="IPR036388">
    <property type="entry name" value="WH-like_DNA-bd_sf"/>
</dbReference>
<evidence type="ECO:0000259" key="7">
    <source>
        <dbReference type="Pfam" id="PF04545"/>
    </source>
</evidence>
<dbReference type="OrthoDB" id="9784272at2"/>
<dbReference type="Pfam" id="PF04545">
    <property type="entry name" value="Sigma70_r4"/>
    <property type="match status" value="1"/>
</dbReference>
<accession>A0A0V7ZLA2</accession>
<dbReference type="AlphaFoldDB" id="A0A0V7ZLA2"/>
<dbReference type="Gene3D" id="1.10.10.10">
    <property type="entry name" value="Winged helix-like DNA-binding domain superfamily/Winged helix DNA-binding domain"/>
    <property type="match status" value="1"/>
</dbReference>
<comment type="similarity">
    <text evidence="1">Belongs to the sigma-70 factor family. ECF subfamily.</text>
</comment>
<dbReference type="SUPFAM" id="SSF88946">
    <property type="entry name" value="Sigma2 domain of RNA polymerase sigma factors"/>
    <property type="match status" value="1"/>
</dbReference>
<dbReference type="Proteomes" id="UP000053372">
    <property type="component" value="Unassembled WGS sequence"/>
</dbReference>
<dbReference type="InterPro" id="IPR039425">
    <property type="entry name" value="RNA_pol_sigma-70-like"/>
</dbReference>
<sequence length="185" mass="21106">MSLSNQSEAELLQSMQSGDLSALGVLYDRYGEAVYRLALRILGESTEAEDLTQEIFLAFLRDDKYDSNRGSIIVFLLTMTRSRAINRLHQKRSQERLLQRCQRSTPDSTQNNLMDKVSLGEIAEIVREALQELPVNQQEVLKMAYYDGLSQSEITKKLNIPLGTVKTRSRQGLLKLRKLLKDLVD</sequence>
<feature type="domain" description="RNA polymerase sigma-70 region 4" evidence="7">
    <location>
        <begin position="129"/>
        <end position="178"/>
    </location>
</feature>
<dbReference type="NCBIfam" id="NF009172">
    <property type="entry name" value="PRK12519.1"/>
    <property type="match status" value="1"/>
</dbReference>
<dbReference type="RefSeq" id="WP_027846434.1">
    <property type="nucleotide sequence ID" value="NZ_LMTZ01000107.1"/>
</dbReference>